<keyword evidence="1" id="KW-0560">Oxidoreductase</keyword>
<accession>A0ABR1CT57</accession>
<comment type="similarity">
    <text evidence="1">Belongs to the Cu-Zn superoxide dismutase family.</text>
</comment>
<name>A0ABR1CT57_NECAM</name>
<reference evidence="3 4" key="1">
    <citation type="submission" date="2023-08" db="EMBL/GenBank/DDBJ databases">
        <title>A Necator americanus chromosomal reference genome.</title>
        <authorList>
            <person name="Ilik V."/>
            <person name="Petrzelkova K.J."/>
            <person name="Pardy F."/>
            <person name="Fuh T."/>
            <person name="Niatou-Singa F.S."/>
            <person name="Gouil Q."/>
            <person name="Baker L."/>
            <person name="Ritchie M.E."/>
            <person name="Jex A.R."/>
            <person name="Gazzola D."/>
            <person name="Li H."/>
            <person name="Toshio Fujiwara R."/>
            <person name="Zhan B."/>
            <person name="Aroian R.V."/>
            <person name="Pafco B."/>
            <person name="Schwarz E.M."/>
        </authorList>
    </citation>
    <scope>NUCLEOTIDE SEQUENCE [LARGE SCALE GENOMIC DNA]</scope>
    <source>
        <strain evidence="3 4">Aroian</strain>
        <tissue evidence="3">Whole animal</tissue>
    </source>
</reference>
<dbReference type="PROSITE" id="PS00087">
    <property type="entry name" value="SOD_CU_ZN_1"/>
    <property type="match status" value="1"/>
</dbReference>
<dbReference type="Gene3D" id="2.60.40.200">
    <property type="entry name" value="Superoxide dismutase, copper/zinc binding domain"/>
    <property type="match status" value="1"/>
</dbReference>
<keyword evidence="4" id="KW-1185">Reference proteome</keyword>
<sequence length="195" mass="20118">MLVARSSSNSCAYGKMISATLLLYAVIHSSLSCPRTPERVIRGRAVILRAVPGQTPTERIGVVHFTQRNGVLMIRGRVRGLSPGLHGTHVHESGDLGNGCLAAGAHFNPTNMVHGGPTDAIRHVGDLGNIAAGADGVSDIDITDRVLQLTGSNGAVGRAFVIHSDVDDLGRGGAPTSNTTGNSGSRVACGVVRLV</sequence>
<dbReference type="EC" id="1.15.1.1" evidence="1"/>
<organism evidence="3 4">
    <name type="scientific">Necator americanus</name>
    <name type="common">Human hookworm</name>
    <dbReference type="NCBI Taxonomy" id="51031"/>
    <lineage>
        <taxon>Eukaryota</taxon>
        <taxon>Metazoa</taxon>
        <taxon>Ecdysozoa</taxon>
        <taxon>Nematoda</taxon>
        <taxon>Chromadorea</taxon>
        <taxon>Rhabditida</taxon>
        <taxon>Rhabditina</taxon>
        <taxon>Rhabditomorpha</taxon>
        <taxon>Strongyloidea</taxon>
        <taxon>Ancylostomatidae</taxon>
        <taxon>Bunostominae</taxon>
        <taxon>Necator</taxon>
    </lineage>
</organism>
<feature type="domain" description="Superoxide dismutase copper/zinc binding" evidence="2">
    <location>
        <begin position="61"/>
        <end position="192"/>
    </location>
</feature>
<dbReference type="PROSITE" id="PS00332">
    <property type="entry name" value="SOD_CU_ZN_2"/>
    <property type="match status" value="1"/>
</dbReference>
<keyword evidence="1" id="KW-0862">Zinc</keyword>
<proteinExistence type="inferred from homology"/>
<dbReference type="Proteomes" id="UP001303046">
    <property type="component" value="Unassembled WGS sequence"/>
</dbReference>
<dbReference type="InterPro" id="IPR036423">
    <property type="entry name" value="SOD-like_Cu/Zn_dom_sf"/>
</dbReference>
<dbReference type="PROSITE" id="PS51257">
    <property type="entry name" value="PROKAR_LIPOPROTEIN"/>
    <property type="match status" value="1"/>
</dbReference>
<dbReference type="Pfam" id="PF00080">
    <property type="entry name" value="Sod_Cu"/>
    <property type="match status" value="1"/>
</dbReference>
<comment type="caution">
    <text evidence="3">The sequence shown here is derived from an EMBL/GenBank/DDBJ whole genome shotgun (WGS) entry which is preliminary data.</text>
</comment>
<evidence type="ECO:0000259" key="2">
    <source>
        <dbReference type="Pfam" id="PF00080"/>
    </source>
</evidence>
<dbReference type="SUPFAM" id="SSF49329">
    <property type="entry name" value="Cu,Zn superoxide dismutase-like"/>
    <property type="match status" value="1"/>
</dbReference>
<dbReference type="PANTHER" id="PTHR10003">
    <property type="entry name" value="SUPEROXIDE DISMUTASE CU-ZN -RELATED"/>
    <property type="match status" value="1"/>
</dbReference>
<comment type="catalytic activity">
    <reaction evidence="1">
        <text>2 superoxide + 2 H(+) = H2O2 + O2</text>
        <dbReference type="Rhea" id="RHEA:20696"/>
        <dbReference type="ChEBI" id="CHEBI:15378"/>
        <dbReference type="ChEBI" id="CHEBI:15379"/>
        <dbReference type="ChEBI" id="CHEBI:16240"/>
        <dbReference type="ChEBI" id="CHEBI:18421"/>
        <dbReference type="EC" id="1.15.1.1"/>
    </reaction>
</comment>
<gene>
    <name evidence="3" type="primary">Necator_chrIII.g10163</name>
    <name evidence="3" type="ORF">RB195_009398</name>
</gene>
<evidence type="ECO:0000313" key="4">
    <source>
        <dbReference type="Proteomes" id="UP001303046"/>
    </source>
</evidence>
<protein>
    <recommendedName>
        <fullName evidence="1">Superoxide dismutase [Cu-Zn]</fullName>
        <ecNumber evidence="1">1.15.1.1</ecNumber>
    </recommendedName>
</protein>
<comment type="cofactor">
    <cofactor evidence="1">
        <name>Zn(2+)</name>
        <dbReference type="ChEBI" id="CHEBI:29105"/>
    </cofactor>
    <text evidence="1">Binds 1 zinc ion per subunit.</text>
</comment>
<dbReference type="PRINTS" id="PR00068">
    <property type="entry name" value="CUZNDISMTASE"/>
</dbReference>
<evidence type="ECO:0000313" key="3">
    <source>
        <dbReference type="EMBL" id="KAK6741516.1"/>
    </source>
</evidence>
<dbReference type="InterPro" id="IPR001424">
    <property type="entry name" value="SOD_Cu_Zn_dom"/>
</dbReference>
<keyword evidence="1" id="KW-0479">Metal-binding</keyword>
<dbReference type="InterPro" id="IPR024134">
    <property type="entry name" value="SOD_Cu/Zn_/chaperone"/>
</dbReference>
<dbReference type="InterPro" id="IPR018152">
    <property type="entry name" value="SOD_Cu/Zn_BS"/>
</dbReference>
<dbReference type="EMBL" id="JAVFWL010000003">
    <property type="protein sequence ID" value="KAK6741516.1"/>
    <property type="molecule type" value="Genomic_DNA"/>
</dbReference>
<comment type="cofactor">
    <cofactor evidence="1">
        <name>Cu cation</name>
        <dbReference type="ChEBI" id="CHEBI:23378"/>
    </cofactor>
    <text evidence="1">Binds 1 copper ion per subunit.</text>
</comment>
<keyword evidence="1" id="KW-0186">Copper</keyword>
<comment type="function">
    <text evidence="1">Destroys radicals which are normally produced within the cells and which are toxic to biological systems.</text>
</comment>
<evidence type="ECO:0000256" key="1">
    <source>
        <dbReference type="RuleBase" id="RU000393"/>
    </source>
</evidence>
<dbReference type="CDD" id="cd00305">
    <property type="entry name" value="Cu-Zn_Superoxide_Dismutase"/>
    <property type="match status" value="1"/>
</dbReference>